<dbReference type="Proteomes" id="UP000054735">
    <property type="component" value="Unassembled WGS sequence"/>
</dbReference>
<reference evidence="1 3" key="1">
    <citation type="submission" date="2015-11" db="EMBL/GenBank/DDBJ databases">
        <title>Genomic analysis of 38 Legionella species identifies large and diverse effector repertoires.</title>
        <authorList>
            <person name="Burstein D."/>
            <person name="Amaro F."/>
            <person name="Zusman T."/>
            <person name="Lifshitz Z."/>
            <person name="Cohen O."/>
            <person name="Gilbert J.A."/>
            <person name="Pupko T."/>
            <person name="Shuman H.A."/>
            <person name="Segal G."/>
        </authorList>
    </citation>
    <scope>NUCLEOTIDE SEQUENCE [LARGE SCALE GENOMIC DNA]</scope>
    <source>
        <strain evidence="1 3">CDC#1407-AL-14</strain>
    </source>
</reference>
<accession>A0A378IFA9</accession>
<protein>
    <submittedName>
        <fullName evidence="2">Uncharacterized protein</fullName>
    </submittedName>
</protein>
<evidence type="ECO:0000313" key="3">
    <source>
        <dbReference type="Proteomes" id="UP000054735"/>
    </source>
</evidence>
<dbReference type="EMBL" id="UGNW01000001">
    <property type="protein sequence ID" value="STX33191.1"/>
    <property type="molecule type" value="Genomic_DNA"/>
</dbReference>
<name>A0A378IFA9_9GAMM</name>
<dbReference type="AlphaFoldDB" id="A0A378IFA9"/>
<organism evidence="2 4">
    <name type="scientific">Legionella birminghamensis</name>
    <dbReference type="NCBI Taxonomy" id="28083"/>
    <lineage>
        <taxon>Bacteria</taxon>
        <taxon>Pseudomonadati</taxon>
        <taxon>Pseudomonadota</taxon>
        <taxon>Gammaproteobacteria</taxon>
        <taxon>Legionellales</taxon>
        <taxon>Legionellaceae</taxon>
        <taxon>Legionella</taxon>
    </lineage>
</organism>
<dbReference type="STRING" id="28083.Lbir_2400"/>
<dbReference type="Proteomes" id="UP000255066">
    <property type="component" value="Unassembled WGS sequence"/>
</dbReference>
<gene>
    <name evidence="1" type="ORF">Lbir_2400</name>
    <name evidence="2" type="ORF">NCTC12437_03012</name>
</gene>
<evidence type="ECO:0000313" key="2">
    <source>
        <dbReference type="EMBL" id="STX33191.1"/>
    </source>
</evidence>
<proteinExistence type="predicted"/>
<evidence type="ECO:0000313" key="4">
    <source>
        <dbReference type="Proteomes" id="UP000255066"/>
    </source>
</evidence>
<keyword evidence="3" id="KW-1185">Reference proteome</keyword>
<dbReference type="EMBL" id="LNXT01000044">
    <property type="protein sequence ID" value="KTC68867.1"/>
    <property type="molecule type" value="Genomic_DNA"/>
</dbReference>
<evidence type="ECO:0000313" key="1">
    <source>
        <dbReference type="EMBL" id="KTC68867.1"/>
    </source>
</evidence>
<reference evidence="2 4" key="2">
    <citation type="submission" date="2018-06" db="EMBL/GenBank/DDBJ databases">
        <authorList>
            <consortium name="Pathogen Informatics"/>
            <person name="Doyle S."/>
        </authorList>
    </citation>
    <scope>NUCLEOTIDE SEQUENCE [LARGE SCALE GENOMIC DNA]</scope>
    <source>
        <strain evidence="2 4">NCTC12437</strain>
    </source>
</reference>
<sequence length="86" mass="9438">MTDRPNSRGCDPELYTKCYRIPAAATLSSTQMLSNPRGCDRGAHMMLIQGISLVPFHSLFLGQQCKLSEHFWPPDMGPAVAAAGMR</sequence>